<gene>
    <name evidence="2" type="ORF">RHODO2019_19075</name>
</gene>
<accession>A0ABY6P6C8</accession>
<protein>
    <recommendedName>
        <fullName evidence="4">Ribbon-helix-helix CopG family protein</fullName>
    </recommendedName>
</protein>
<proteinExistence type="predicted"/>
<keyword evidence="2" id="KW-0614">Plasmid</keyword>
<reference evidence="2" key="1">
    <citation type="submission" date="2022-10" db="EMBL/GenBank/DDBJ databases">
        <title>Rhodococcus sp.75.</title>
        <authorList>
            <person name="Sun M."/>
        </authorList>
    </citation>
    <scope>NUCLEOTIDE SEQUENCE</scope>
    <source>
        <strain evidence="2">75</strain>
        <plasmid evidence="2">unnamed3</plasmid>
    </source>
</reference>
<dbReference type="Proteomes" id="UP001164965">
    <property type="component" value="Plasmid unnamed3"/>
</dbReference>
<organism evidence="2 3">
    <name type="scientific">Rhodococcus antarcticus</name>
    <dbReference type="NCBI Taxonomy" id="2987751"/>
    <lineage>
        <taxon>Bacteria</taxon>
        <taxon>Bacillati</taxon>
        <taxon>Actinomycetota</taxon>
        <taxon>Actinomycetes</taxon>
        <taxon>Mycobacteriales</taxon>
        <taxon>Nocardiaceae</taxon>
        <taxon>Rhodococcus</taxon>
    </lineage>
</organism>
<evidence type="ECO:0000313" key="2">
    <source>
        <dbReference type="EMBL" id="UZJ27063.1"/>
    </source>
</evidence>
<dbReference type="EMBL" id="CP110618">
    <property type="protein sequence ID" value="UZJ27063.1"/>
    <property type="molecule type" value="Genomic_DNA"/>
</dbReference>
<name>A0ABY6P6C8_9NOCA</name>
<evidence type="ECO:0000313" key="3">
    <source>
        <dbReference type="Proteomes" id="UP001164965"/>
    </source>
</evidence>
<keyword evidence="3" id="KW-1185">Reference proteome</keyword>
<geneLocation type="plasmid" evidence="2 3">
    <name>unnamed3</name>
</geneLocation>
<feature type="region of interest" description="Disordered" evidence="1">
    <location>
        <begin position="1"/>
        <end position="73"/>
    </location>
</feature>
<evidence type="ECO:0000256" key="1">
    <source>
        <dbReference type="SAM" id="MobiDB-lite"/>
    </source>
</evidence>
<sequence>MSDRPKLGDTFKGQTGLEGRLRRDPAPPRATPDAPEPALTPEGNPSVPARDDLPPVSPRAQPVPRQPTNRAGAVKVAPGGTRIVSVQLDVTIREKLRDFAARQHLTHGGVAVDAIEAHAGELATHWTADQANQGTGLFPTTTRHRVRTQVSAPTQLRMTPEVAQVLDNLVTQWSAPSRSALVNEALRRHLTQHGIP</sequence>
<dbReference type="RefSeq" id="WP_265385167.1">
    <property type="nucleotide sequence ID" value="NZ_CP110618.1"/>
</dbReference>
<evidence type="ECO:0008006" key="4">
    <source>
        <dbReference type="Google" id="ProtNLM"/>
    </source>
</evidence>